<keyword evidence="4 6" id="KW-1133">Transmembrane helix</keyword>
<comment type="subcellular location">
    <subcellularLocation>
        <location evidence="1">Membrane</location>
        <topology evidence="1">Single-pass membrane protein</topology>
    </subcellularLocation>
</comment>
<dbReference type="EMBL" id="JACOFT010000005">
    <property type="protein sequence ID" value="MBC3812508.1"/>
    <property type="molecule type" value="Genomic_DNA"/>
</dbReference>
<comment type="caution">
    <text evidence="7">The sequence shown here is derived from an EMBL/GenBank/DDBJ whole genome shotgun (WGS) entry which is preliminary data.</text>
</comment>
<dbReference type="RefSeq" id="WP_186897643.1">
    <property type="nucleotide sequence ID" value="NZ_JACOFT010000005.1"/>
</dbReference>
<dbReference type="PANTHER" id="PTHR34478:SF2">
    <property type="entry name" value="MEMBRANE PROTEIN"/>
    <property type="match status" value="1"/>
</dbReference>
<keyword evidence="5 6" id="KW-0472">Membrane</keyword>
<evidence type="ECO:0000256" key="3">
    <source>
        <dbReference type="ARBA" id="ARBA00022692"/>
    </source>
</evidence>
<accession>A0ABR6XHX2</accession>
<dbReference type="PANTHER" id="PTHR34478">
    <property type="entry name" value="PROTEIN LEMA"/>
    <property type="match status" value="1"/>
</dbReference>
<evidence type="ECO:0000256" key="6">
    <source>
        <dbReference type="SAM" id="Phobius"/>
    </source>
</evidence>
<dbReference type="InterPro" id="IPR007156">
    <property type="entry name" value="MamQ_LemA"/>
</dbReference>
<dbReference type="Proteomes" id="UP000637632">
    <property type="component" value="Unassembled WGS sequence"/>
</dbReference>
<evidence type="ECO:0000256" key="5">
    <source>
        <dbReference type="ARBA" id="ARBA00023136"/>
    </source>
</evidence>
<organism evidence="7 8">
    <name type="scientific">Undibacterium aquatile</name>
    <dbReference type="NCBI Taxonomy" id="1537398"/>
    <lineage>
        <taxon>Bacteria</taxon>
        <taxon>Pseudomonadati</taxon>
        <taxon>Pseudomonadota</taxon>
        <taxon>Betaproteobacteria</taxon>
        <taxon>Burkholderiales</taxon>
        <taxon>Oxalobacteraceae</taxon>
        <taxon>Undibacterium</taxon>
    </lineage>
</organism>
<sequence>MIALLVLLVIIAVIVFWVIGVYNRLVSLRNRFKNAFAQIDVQLKRRYDLIPNLVEVAKGYMKHERETLEAVIAARNQAVTANSKAVVDPSDAASVQQLAAAEGTLTASLGKMFALSEAYPDLKANENMIQLTEELTSTENKIAFARQAYNDSVMQYNTGIEQFPGSVIANSFGFKAGELLQATESAEERKAVKVSF</sequence>
<dbReference type="Gene3D" id="1.20.1440.20">
    <property type="entry name" value="LemA-like domain"/>
    <property type="match status" value="1"/>
</dbReference>
<dbReference type="InterPro" id="IPR023353">
    <property type="entry name" value="LemA-like_dom_sf"/>
</dbReference>
<dbReference type="SUPFAM" id="SSF140478">
    <property type="entry name" value="LemA-like"/>
    <property type="match status" value="1"/>
</dbReference>
<evidence type="ECO:0000256" key="1">
    <source>
        <dbReference type="ARBA" id="ARBA00004167"/>
    </source>
</evidence>
<evidence type="ECO:0000256" key="2">
    <source>
        <dbReference type="ARBA" id="ARBA00008854"/>
    </source>
</evidence>
<proteinExistence type="inferred from homology"/>
<protein>
    <submittedName>
        <fullName evidence="7">LemA family protein</fullName>
    </submittedName>
</protein>
<evidence type="ECO:0000256" key="4">
    <source>
        <dbReference type="ARBA" id="ARBA00022989"/>
    </source>
</evidence>
<comment type="similarity">
    <text evidence="2">Belongs to the LemA family.</text>
</comment>
<keyword evidence="3 6" id="KW-0812">Transmembrane</keyword>
<reference evidence="7 8" key="1">
    <citation type="submission" date="2020-08" db="EMBL/GenBank/DDBJ databases">
        <title>Novel species isolated from subtropical streams in China.</title>
        <authorList>
            <person name="Lu H."/>
        </authorList>
    </citation>
    <scope>NUCLEOTIDE SEQUENCE [LARGE SCALE GENOMIC DNA]</scope>
    <source>
        <strain evidence="7 8">CCTCC AB 2015119</strain>
    </source>
</reference>
<feature type="transmembrane region" description="Helical" evidence="6">
    <location>
        <begin position="6"/>
        <end position="25"/>
    </location>
</feature>
<gene>
    <name evidence="7" type="ORF">H8K26_13760</name>
</gene>
<evidence type="ECO:0000313" key="8">
    <source>
        <dbReference type="Proteomes" id="UP000637632"/>
    </source>
</evidence>
<dbReference type="Pfam" id="PF04011">
    <property type="entry name" value="LemA"/>
    <property type="match status" value="1"/>
</dbReference>
<evidence type="ECO:0000313" key="7">
    <source>
        <dbReference type="EMBL" id="MBC3812508.1"/>
    </source>
</evidence>
<keyword evidence="8" id="KW-1185">Reference proteome</keyword>
<name>A0ABR6XHX2_9BURK</name>